<reference evidence="18" key="3">
    <citation type="submission" date="2025-08" db="UniProtKB">
        <authorList>
            <consortium name="Ensembl"/>
        </authorList>
    </citation>
    <scope>IDENTIFICATION</scope>
</reference>
<evidence type="ECO:0000256" key="4">
    <source>
        <dbReference type="ARBA" id="ARBA00022676"/>
    </source>
</evidence>
<evidence type="ECO:0000256" key="15">
    <source>
        <dbReference type="ARBA" id="ARBA00050664"/>
    </source>
</evidence>
<keyword evidence="11" id="KW-1015">Disulfide bond</keyword>
<dbReference type="Proteomes" id="UP000265140">
    <property type="component" value="Chromosome 11"/>
</dbReference>
<keyword evidence="4" id="KW-0328">Glycosyltransferase</keyword>
<evidence type="ECO:0000256" key="6">
    <source>
        <dbReference type="ARBA" id="ARBA00022692"/>
    </source>
</evidence>
<evidence type="ECO:0000256" key="17">
    <source>
        <dbReference type="PIRSR" id="PIRSR005557-2"/>
    </source>
</evidence>
<evidence type="ECO:0000256" key="2">
    <source>
        <dbReference type="ARBA" id="ARBA00004922"/>
    </source>
</evidence>
<dbReference type="PIRSF" id="PIRSF005557">
    <property type="entry name" value="Sialyl_trans"/>
    <property type="match status" value="1"/>
</dbReference>
<dbReference type="Bgee" id="ENSELUG00000017573">
    <property type="expression patterns" value="Expressed in ovary and 12 other cell types or tissues"/>
</dbReference>
<reference evidence="19" key="1">
    <citation type="journal article" date="2014" name="PLoS ONE">
        <title>The genome and linkage map of the northern pike (Esox lucius): conserved synteny revealed between the salmonid sister group and the Neoteleostei.</title>
        <authorList>
            <person name="Rondeau E.B."/>
            <person name="Minkley D.R."/>
            <person name="Leong J.S."/>
            <person name="Messmer A.M."/>
            <person name="Jantzen J.R."/>
            <person name="von Schalburg K.R."/>
            <person name="Lemon C."/>
            <person name="Bird N.H."/>
            <person name="Koop B.F."/>
        </authorList>
    </citation>
    <scope>NUCLEOTIDE SEQUENCE</scope>
</reference>
<dbReference type="OMA" id="YFGHKPP"/>
<sequence length="378" mass="43854">MSIYTWKRVFLLALCVCVTITMIIYGQHHLNLHDRLAKSLGTEFDGVWTGDEELWDNNISTDYEPRALCPLKGTVKNDDFLRQHFNFNISVLQSAGSFSQSEWERLTKYMPPYGWKGIPEDVVRSTLALLNDSSSSRLFERRWPGQCVRCAVVGNGGILRGSKQGRAIDNHDFVFRVNGAITRHFEEDVGTKTSFYGFTTNTMKHSLLLYRKEGFTNVPQGQSVRYIFIPSDQRDYVMLSAAILGLKVTSGHDRGDWPSQYFGLRTPIQHFKILHPDFITYVTQRFLKSHLLKSNYSHLYMPSTGALMLLTALHMCDQVSAYGFITRNFADFSDHYYDAVKRPLRFYVNHDLHMESWLWEVLHARKVMTLYKRTMKKR</sequence>
<keyword evidence="6" id="KW-0812">Transmembrane</keyword>
<evidence type="ECO:0000256" key="12">
    <source>
        <dbReference type="ARBA" id="ARBA00023180"/>
    </source>
</evidence>
<evidence type="ECO:0000256" key="5">
    <source>
        <dbReference type="ARBA" id="ARBA00022679"/>
    </source>
</evidence>
<dbReference type="InParanoid" id="A0A3P8YMY8"/>
<evidence type="ECO:0000256" key="16">
    <source>
        <dbReference type="ARBA" id="ARBA00052285"/>
    </source>
</evidence>
<comment type="catalytic activity">
    <reaction evidence="13">
        <text>a beta-D-galactosyl-(1-&gt;3)-N-acetyl-alpha-D-galactosaminyl derivative + CMP-N-acetyl-beta-neuraminate = a beta-D-galactosyl-(1-&gt;3)-[N-acetyl-alpha-neuraminyl-(2-&gt;6)]-N-acetyl-alpha-D-galactosaminyl derivative + CMP + H(+)</text>
        <dbReference type="Rhea" id="RHEA:11136"/>
        <dbReference type="ChEBI" id="CHEBI:15378"/>
        <dbReference type="ChEBI" id="CHEBI:57812"/>
        <dbReference type="ChEBI" id="CHEBI:60377"/>
        <dbReference type="ChEBI" id="CHEBI:133470"/>
        <dbReference type="ChEBI" id="CHEBI:140764"/>
        <dbReference type="EC" id="2.4.3.3"/>
    </reaction>
    <physiologicalReaction direction="left-to-right" evidence="13">
        <dbReference type="Rhea" id="RHEA:11137"/>
    </physiologicalReaction>
</comment>
<evidence type="ECO:0000256" key="7">
    <source>
        <dbReference type="ARBA" id="ARBA00022968"/>
    </source>
</evidence>
<dbReference type="PANTHER" id="PTHR45941">
    <property type="entry name" value="ALPHA-N-ACETYLGALACTOSAMINIDE ALPHA-2,6-SIALYLTRANSFERASE 2-LIKE-RELATED"/>
    <property type="match status" value="1"/>
</dbReference>
<dbReference type="GO" id="GO:0006493">
    <property type="term" value="P:protein O-linked glycosylation"/>
    <property type="evidence" value="ECO:0007669"/>
    <property type="project" value="TreeGrafter"/>
</dbReference>
<dbReference type="InterPro" id="IPR038578">
    <property type="entry name" value="GT29-like_sf"/>
</dbReference>
<proteinExistence type="inferred from homology"/>
<dbReference type="AlphaFoldDB" id="A0A3P8YMY8"/>
<keyword evidence="19" id="KW-1185">Reference proteome</keyword>
<evidence type="ECO:0000256" key="8">
    <source>
        <dbReference type="ARBA" id="ARBA00022989"/>
    </source>
</evidence>
<organism evidence="18 19">
    <name type="scientific">Esox lucius</name>
    <name type="common">Northern pike</name>
    <dbReference type="NCBI Taxonomy" id="8010"/>
    <lineage>
        <taxon>Eukaryota</taxon>
        <taxon>Metazoa</taxon>
        <taxon>Chordata</taxon>
        <taxon>Craniata</taxon>
        <taxon>Vertebrata</taxon>
        <taxon>Euteleostomi</taxon>
        <taxon>Actinopterygii</taxon>
        <taxon>Neopterygii</taxon>
        <taxon>Teleostei</taxon>
        <taxon>Protacanthopterygii</taxon>
        <taxon>Esociformes</taxon>
        <taxon>Esocidae</taxon>
        <taxon>Esox</taxon>
    </lineage>
</organism>
<dbReference type="PANTHER" id="PTHR45941:SF5">
    <property type="entry name" value="ALPHA-N-ACETYLGALACTOSAMINIDE ALPHA-2,6-SIALYLTRANSFERASE 2"/>
    <property type="match status" value="1"/>
</dbReference>
<comment type="subcellular location">
    <subcellularLocation>
        <location evidence="1">Golgi apparatus membrane</location>
        <topology evidence="1">Single-pass type II membrane protein</topology>
    </subcellularLocation>
</comment>
<keyword evidence="7" id="KW-0735">Signal-anchor</keyword>
<evidence type="ECO:0000313" key="19">
    <source>
        <dbReference type="Proteomes" id="UP000265140"/>
    </source>
</evidence>
<evidence type="ECO:0000313" key="18">
    <source>
        <dbReference type="Ensembl" id="ENSELUP00000017965.3"/>
    </source>
</evidence>
<comment type="pathway">
    <text evidence="2">Protein modification; protein glycosylation.</text>
</comment>
<reference evidence="18" key="2">
    <citation type="submission" date="2020-02" db="EMBL/GenBank/DDBJ databases">
        <title>Esox lucius (northern pike) genome, fEsoLuc1, primary haplotype.</title>
        <authorList>
            <person name="Myers G."/>
            <person name="Karagic N."/>
            <person name="Meyer A."/>
            <person name="Pippel M."/>
            <person name="Reichard M."/>
            <person name="Winkler S."/>
            <person name="Tracey A."/>
            <person name="Sims Y."/>
            <person name="Howe K."/>
            <person name="Rhie A."/>
            <person name="Formenti G."/>
            <person name="Durbin R."/>
            <person name="Fedrigo O."/>
            <person name="Jarvis E.D."/>
        </authorList>
    </citation>
    <scope>NUCLEOTIDE SEQUENCE [LARGE SCALE GENOMIC DNA]</scope>
</reference>
<comment type="similarity">
    <text evidence="3">Belongs to the glycosyltransferase 29 family.</text>
</comment>
<keyword evidence="8" id="KW-1133">Transmembrane helix</keyword>
<keyword evidence="12" id="KW-0325">Glycoprotein</keyword>
<evidence type="ECO:0000256" key="1">
    <source>
        <dbReference type="ARBA" id="ARBA00004323"/>
    </source>
</evidence>
<accession>A0A3P8YMY8</accession>
<dbReference type="FunFam" id="3.90.1480.20:FF:000015">
    <property type="entry name" value="Lactosylceramide alpha-2,3-sialyltransferase"/>
    <property type="match status" value="1"/>
</dbReference>
<dbReference type="InterPro" id="IPR012163">
    <property type="entry name" value="Sialyl_trans"/>
</dbReference>
<comment type="catalytic activity">
    <reaction evidence="15">
        <text>a 3-O-[N-acetyl-alpha-neuraminyl-(2-&gt;3)-beta-D-galactosyl-(1-&gt;3)-N-acetyl-alpha-D-galactosaminyl]-L-threonyl-[protein] + CMP-N-acetyl-beta-neuraminate = a 3-O-{alpha-Neu5Ac-(2-&gt;3)-beta-D-Gal-(1-&gt;3)-[alpha-Neu5Ac-(2-&gt;6)]-alpha-D-GalNAc}-L-threonyl-[protein] + CMP + H(+)</text>
        <dbReference type="Rhea" id="RHEA:81659"/>
        <dbReference type="Rhea" id="RHEA-COMP:14417"/>
        <dbReference type="Rhea" id="RHEA-COMP:16763"/>
        <dbReference type="ChEBI" id="CHEBI:15378"/>
        <dbReference type="ChEBI" id="CHEBI:57812"/>
        <dbReference type="ChEBI" id="CHEBI:60377"/>
        <dbReference type="ChEBI" id="CHEBI:139598"/>
        <dbReference type="ChEBI" id="CHEBI:156398"/>
    </reaction>
    <physiologicalReaction direction="left-to-right" evidence="15">
        <dbReference type="Rhea" id="RHEA:81660"/>
    </physiologicalReaction>
</comment>
<dbReference type="GO" id="GO:0000139">
    <property type="term" value="C:Golgi membrane"/>
    <property type="evidence" value="ECO:0007669"/>
    <property type="project" value="UniProtKB-SubCell"/>
</dbReference>
<evidence type="ECO:0000256" key="9">
    <source>
        <dbReference type="ARBA" id="ARBA00023034"/>
    </source>
</evidence>
<keyword evidence="5" id="KW-0808">Transferase</keyword>
<evidence type="ECO:0000256" key="13">
    <source>
        <dbReference type="ARBA" id="ARBA00036348"/>
    </source>
</evidence>
<dbReference type="Ensembl" id="ENSELUT00000027699.3">
    <property type="protein sequence ID" value="ENSELUP00000017965.3"/>
    <property type="gene ID" value="ENSELUG00000017573.3"/>
</dbReference>
<protein>
    <recommendedName>
        <fullName evidence="14">alpha-N-acetylgalactosaminide alpha-2,6-sialyltransferase</fullName>
        <ecNumber evidence="14">2.4.3.3</ecNumber>
    </recommendedName>
</protein>
<evidence type="ECO:0000256" key="3">
    <source>
        <dbReference type="ARBA" id="ARBA00006003"/>
    </source>
</evidence>
<dbReference type="GeneTree" id="ENSGT00940000160433"/>
<dbReference type="Gene3D" id="3.90.1480.20">
    <property type="entry name" value="Glycosyl transferase family 29"/>
    <property type="match status" value="1"/>
</dbReference>
<dbReference type="GO" id="GO:0001665">
    <property type="term" value="F:alpha-N-acetylgalactosaminide alpha-2,6-sialyltransferase activity"/>
    <property type="evidence" value="ECO:0007669"/>
    <property type="project" value="UniProtKB-EC"/>
</dbReference>
<name>A0A3P8YMY8_ESOLU</name>
<comment type="catalytic activity">
    <reaction evidence="16">
        <text>a 3-O-[N-acetyl-alpha-D-galactosaminyl]-L-threonyl-[protein] + CMP-N-acetyl-beta-neuraminate = a 3-O-[N-acetyl-alpha-neuraminosyl-(2-&gt;6)-N-acetyl-alpha-D-galactosaminyl]-L-threonyl-[protein] + CMP + H(+)</text>
        <dbReference type="Rhea" id="RHEA:81643"/>
        <dbReference type="Rhea" id="RHEA-COMP:11689"/>
        <dbReference type="Rhea" id="RHEA-COMP:19720"/>
        <dbReference type="ChEBI" id="CHEBI:15378"/>
        <dbReference type="ChEBI" id="CHEBI:57812"/>
        <dbReference type="ChEBI" id="CHEBI:60377"/>
        <dbReference type="ChEBI" id="CHEBI:87075"/>
        <dbReference type="ChEBI" id="CHEBI:231970"/>
    </reaction>
    <physiologicalReaction direction="left-to-right" evidence="16">
        <dbReference type="Rhea" id="RHEA:81644"/>
    </physiologicalReaction>
</comment>
<dbReference type="EC" id="2.4.3.3" evidence="14"/>
<reference evidence="18" key="4">
    <citation type="submission" date="2025-09" db="UniProtKB">
        <authorList>
            <consortium name="Ensembl"/>
        </authorList>
    </citation>
    <scope>IDENTIFICATION</scope>
</reference>
<evidence type="ECO:0000256" key="14">
    <source>
        <dbReference type="ARBA" id="ARBA00039109"/>
    </source>
</evidence>
<dbReference type="Pfam" id="PF00777">
    <property type="entry name" value="Glyco_transf_29"/>
    <property type="match status" value="1"/>
</dbReference>
<gene>
    <name evidence="18" type="primary">ST6GALNAC2</name>
</gene>
<feature type="disulfide bond" evidence="17">
    <location>
        <begin position="150"/>
        <end position="316"/>
    </location>
</feature>
<evidence type="ECO:0000256" key="11">
    <source>
        <dbReference type="ARBA" id="ARBA00023157"/>
    </source>
</evidence>
<dbReference type="InterPro" id="IPR001675">
    <property type="entry name" value="Glyco_trans_29"/>
</dbReference>
<evidence type="ECO:0000256" key="10">
    <source>
        <dbReference type="ARBA" id="ARBA00023136"/>
    </source>
</evidence>
<keyword evidence="9" id="KW-0333">Golgi apparatus</keyword>
<keyword evidence="10" id="KW-0472">Membrane</keyword>